<keyword evidence="2" id="KW-1185">Reference proteome</keyword>
<dbReference type="RefSeq" id="WP_243072862.1">
    <property type="nucleotide sequence ID" value="NZ_JAIVFL010000001.1"/>
</dbReference>
<dbReference type="EMBL" id="JAIVFL010000001">
    <property type="protein sequence ID" value="MCI4676695.1"/>
    <property type="molecule type" value="Genomic_DNA"/>
</dbReference>
<protein>
    <submittedName>
        <fullName evidence="1">Uncharacterized protein</fullName>
    </submittedName>
</protein>
<organism evidence="1 2">
    <name type="scientific">Candidatus Mycolicibacterium alkanivorans</name>
    <dbReference type="NCBI Taxonomy" id="2954114"/>
    <lineage>
        <taxon>Bacteria</taxon>
        <taxon>Bacillati</taxon>
        <taxon>Actinomycetota</taxon>
        <taxon>Actinomycetes</taxon>
        <taxon>Mycobacteriales</taxon>
        <taxon>Mycobacteriaceae</taxon>
        <taxon>Mycolicibacterium</taxon>
    </lineage>
</organism>
<evidence type="ECO:0000313" key="1">
    <source>
        <dbReference type="EMBL" id="MCI4676695.1"/>
    </source>
</evidence>
<name>A0ABS9YZR0_9MYCO</name>
<reference evidence="1" key="1">
    <citation type="journal article" date="2022" name="ISME J.">
        <title>Identification of active gaseous-alkane degraders at natural gas seeps.</title>
        <authorList>
            <person name="Farhan Ul Haque M."/>
            <person name="Hernandez M."/>
            <person name="Crombie A.T."/>
            <person name="Murrell J.C."/>
        </authorList>
    </citation>
    <scope>NUCLEOTIDE SEQUENCE</scope>
    <source>
        <strain evidence="1">ANDR5</strain>
    </source>
</reference>
<accession>A0ABS9YZR0</accession>
<evidence type="ECO:0000313" key="2">
    <source>
        <dbReference type="Proteomes" id="UP001139068"/>
    </source>
</evidence>
<sequence length="85" mass="10096">MILMIDPFCYTRGRWQFRRVHHGRQLHLHLAVEQHHREPIAGQLWMLIALALMWLTRGRWSYPRYRHEAEALDIGDATTPKVAPA</sequence>
<proteinExistence type="predicted"/>
<gene>
    <name evidence="1" type="ORF">K9U37_18130</name>
</gene>
<dbReference type="Proteomes" id="UP001139068">
    <property type="component" value="Unassembled WGS sequence"/>
</dbReference>
<comment type="caution">
    <text evidence="1">The sequence shown here is derived from an EMBL/GenBank/DDBJ whole genome shotgun (WGS) entry which is preliminary data.</text>
</comment>